<name>J9GG32_9ZZZZ</name>
<protein>
    <submittedName>
        <fullName evidence="1">Uncharacterized protein</fullName>
    </submittedName>
</protein>
<evidence type="ECO:0000313" key="1">
    <source>
        <dbReference type="EMBL" id="EJX05894.1"/>
    </source>
</evidence>
<organism evidence="1">
    <name type="scientific">gut metagenome</name>
    <dbReference type="NCBI Taxonomy" id="749906"/>
    <lineage>
        <taxon>unclassified sequences</taxon>
        <taxon>metagenomes</taxon>
        <taxon>organismal metagenomes</taxon>
    </lineage>
</organism>
<dbReference type="EMBL" id="AMCI01001328">
    <property type="protein sequence ID" value="EJX05894.1"/>
    <property type="molecule type" value="Genomic_DNA"/>
</dbReference>
<comment type="caution">
    <text evidence="1">The sequence shown here is derived from an EMBL/GenBank/DDBJ whole genome shotgun (WGS) entry which is preliminary data.</text>
</comment>
<dbReference type="AlphaFoldDB" id="J9GG32"/>
<gene>
    <name evidence="1" type="ORF">EVA_05987</name>
</gene>
<proteinExistence type="predicted"/>
<accession>J9GG32</accession>
<reference evidence="1" key="1">
    <citation type="journal article" date="2012" name="PLoS ONE">
        <title>Gene sets for utilization of primary and secondary nutrition supplies in the distal gut of endangered iberian lynx.</title>
        <authorList>
            <person name="Alcaide M."/>
            <person name="Messina E."/>
            <person name="Richter M."/>
            <person name="Bargiela R."/>
            <person name="Peplies J."/>
            <person name="Huws S.A."/>
            <person name="Newbold C.J."/>
            <person name="Golyshin P.N."/>
            <person name="Simon M.A."/>
            <person name="Lopez G."/>
            <person name="Yakimov M.M."/>
            <person name="Ferrer M."/>
        </authorList>
    </citation>
    <scope>NUCLEOTIDE SEQUENCE</scope>
</reference>
<sequence>MKGYQEERRRGDASCPLYEWKECVIEFLFTNAPLLQIDM</sequence>